<name>A0A9Q1ASH0_9SAUR</name>
<feature type="region of interest" description="Disordered" evidence="1">
    <location>
        <begin position="1"/>
        <end position="51"/>
    </location>
</feature>
<dbReference type="EMBL" id="JAPFRF010000019">
    <property type="protein sequence ID" value="KAJ7307353.1"/>
    <property type="molecule type" value="Genomic_DNA"/>
</dbReference>
<organism evidence="2 3">
    <name type="scientific">Phrynocephalus forsythii</name>
    <dbReference type="NCBI Taxonomy" id="171643"/>
    <lineage>
        <taxon>Eukaryota</taxon>
        <taxon>Metazoa</taxon>
        <taxon>Chordata</taxon>
        <taxon>Craniata</taxon>
        <taxon>Vertebrata</taxon>
        <taxon>Euteleostomi</taxon>
        <taxon>Lepidosauria</taxon>
        <taxon>Squamata</taxon>
        <taxon>Bifurcata</taxon>
        <taxon>Unidentata</taxon>
        <taxon>Episquamata</taxon>
        <taxon>Toxicofera</taxon>
        <taxon>Iguania</taxon>
        <taxon>Acrodonta</taxon>
        <taxon>Agamidae</taxon>
        <taxon>Agaminae</taxon>
        <taxon>Phrynocephalus</taxon>
    </lineage>
</organism>
<dbReference type="AlphaFoldDB" id="A0A9Q1ASH0"/>
<accession>A0A9Q1ASH0</accession>
<sequence>MDSYVQREEEEQGWSRQDRKRPTPVSWGRRALAHPSDASRGPPPKPRLLFLPYGDPASIGVKNGEHLVPYAEEGEKMDTDGIKATVAP</sequence>
<evidence type="ECO:0000313" key="3">
    <source>
        <dbReference type="Proteomes" id="UP001142489"/>
    </source>
</evidence>
<proteinExistence type="predicted"/>
<dbReference type="Proteomes" id="UP001142489">
    <property type="component" value="Unassembled WGS sequence"/>
</dbReference>
<reference evidence="2" key="1">
    <citation type="journal article" date="2023" name="DNA Res.">
        <title>Chromosome-level genome assembly of Phrynocephalus forsythii using third-generation DNA sequencing and Hi-C analysis.</title>
        <authorList>
            <person name="Qi Y."/>
            <person name="Zhao W."/>
            <person name="Zhao Y."/>
            <person name="Niu C."/>
            <person name="Cao S."/>
            <person name="Zhang Y."/>
        </authorList>
    </citation>
    <scope>NUCLEOTIDE SEQUENCE</scope>
    <source>
        <tissue evidence="2">Muscle</tissue>
    </source>
</reference>
<gene>
    <name evidence="2" type="ORF">JRQ81_009365</name>
</gene>
<evidence type="ECO:0000313" key="2">
    <source>
        <dbReference type="EMBL" id="KAJ7307353.1"/>
    </source>
</evidence>
<comment type="caution">
    <text evidence="2">The sequence shown here is derived from an EMBL/GenBank/DDBJ whole genome shotgun (WGS) entry which is preliminary data.</text>
</comment>
<protein>
    <submittedName>
        <fullName evidence="2">Uncharacterized protein</fullName>
    </submittedName>
</protein>
<evidence type="ECO:0000256" key="1">
    <source>
        <dbReference type="SAM" id="MobiDB-lite"/>
    </source>
</evidence>
<keyword evidence="3" id="KW-1185">Reference proteome</keyword>